<dbReference type="AlphaFoldDB" id="A0AAV7L2P8"/>
<comment type="caution">
    <text evidence="2">The sequence shown here is derived from an EMBL/GenBank/DDBJ whole genome shotgun (WGS) entry which is preliminary data.</text>
</comment>
<feature type="region of interest" description="Disordered" evidence="1">
    <location>
        <begin position="174"/>
        <end position="207"/>
    </location>
</feature>
<protein>
    <submittedName>
        <fullName evidence="2">Uncharacterized protein</fullName>
    </submittedName>
</protein>
<organism evidence="2 3">
    <name type="scientific">Pleurodeles waltl</name>
    <name type="common">Iberian ribbed newt</name>
    <dbReference type="NCBI Taxonomy" id="8319"/>
    <lineage>
        <taxon>Eukaryota</taxon>
        <taxon>Metazoa</taxon>
        <taxon>Chordata</taxon>
        <taxon>Craniata</taxon>
        <taxon>Vertebrata</taxon>
        <taxon>Euteleostomi</taxon>
        <taxon>Amphibia</taxon>
        <taxon>Batrachia</taxon>
        <taxon>Caudata</taxon>
        <taxon>Salamandroidea</taxon>
        <taxon>Salamandridae</taxon>
        <taxon>Pleurodelinae</taxon>
        <taxon>Pleurodeles</taxon>
    </lineage>
</organism>
<feature type="compositionally biased region" description="Basic and acidic residues" evidence="1">
    <location>
        <begin position="26"/>
        <end position="37"/>
    </location>
</feature>
<feature type="region of interest" description="Disordered" evidence="1">
    <location>
        <begin position="21"/>
        <end position="59"/>
    </location>
</feature>
<keyword evidence="3" id="KW-1185">Reference proteome</keyword>
<proteinExistence type="predicted"/>
<evidence type="ECO:0000313" key="3">
    <source>
        <dbReference type="Proteomes" id="UP001066276"/>
    </source>
</evidence>
<dbReference type="EMBL" id="JANPWB010000016">
    <property type="protein sequence ID" value="KAJ1085327.1"/>
    <property type="molecule type" value="Genomic_DNA"/>
</dbReference>
<accession>A0AAV7L2P8</accession>
<sequence length="237" mass="25056">MGARHQAEACTGHYITPLTQAKKCHSPLERKRAEHHSSLRRMKLNPLTARKASGSSPQYPWGTSASGFHDPDVVLSGSNQRRRSGAEGVCNTLLDLAQGSPGKTGTPRETGTRGDMEGTTAVQETVAAPVAAASARETAALKAEPVTIPGGAEGGETHREAGQTVRIQSCPADTELSPTMAGFPPLQQPKGQEAENPKNRPRSGESVALAGIETRASCHFYSTSGKREGIDRIPTLR</sequence>
<evidence type="ECO:0000313" key="2">
    <source>
        <dbReference type="EMBL" id="KAJ1085327.1"/>
    </source>
</evidence>
<gene>
    <name evidence="2" type="ORF">NDU88_005460</name>
</gene>
<feature type="region of interest" description="Disordered" evidence="1">
    <location>
        <begin position="95"/>
        <end position="115"/>
    </location>
</feature>
<evidence type="ECO:0000256" key="1">
    <source>
        <dbReference type="SAM" id="MobiDB-lite"/>
    </source>
</evidence>
<dbReference type="Proteomes" id="UP001066276">
    <property type="component" value="Chromosome 12"/>
</dbReference>
<name>A0AAV7L2P8_PLEWA</name>
<reference evidence="2" key="1">
    <citation type="journal article" date="2022" name="bioRxiv">
        <title>Sequencing and chromosome-scale assembly of the giantPleurodeles waltlgenome.</title>
        <authorList>
            <person name="Brown T."/>
            <person name="Elewa A."/>
            <person name="Iarovenko S."/>
            <person name="Subramanian E."/>
            <person name="Araus A.J."/>
            <person name="Petzold A."/>
            <person name="Susuki M."/>
            <person name="Suzuki K.-i.T."/>
            <person name="Hayashi T."/>
            <person name="Toyoda A."/>
            <person name="Oliveira C."/>
            <person name="Osipova E."/>
            <person name="Leigh N.D."/>
            <person name="Simon A."/>
            <person name="Yun M.H."/>
        </authorList>
    </citation>
    <scope>NUCLEOTIDE SEQUENCE</scope>
    <source>
        <strain evidence="2">20211129_DDA</strain>
        <tissue evidence="2">Liver</tissue>
    </source>
</reference>